<sequence length="109" mass="12395">MSSRMATVTTPLAEKAEAIFTDLGYVVERDGRELRAQRKWRIVNVTPADEPVTPRGSGEFQCLVTWQEQATEVRERLQRRDPDYEWAVIGIEENGEYEVCHAPDANVSA</sequence>
<dbReference type="Proteomes" id="UP000198775">
    <property type="component" value="Unassembled WGS sequence"/>
</dbReference>
<protein>
    <submittedName>
        <fullName evidence="1">Uncharacterized protein</fullName>
    </submittedName>
</protein>
<dbReference type="InterPro" id="IPR055540">
    <property type="entry name" value="DUF7116"/>
</dbReference>
<keyword evidence="2" id="KW-1185">Reference proteome</keyword>
<accession>A0A1H8JMW1</accession>
<organism evidence="1 2">
    <name type="scientific">Halorientalis persicus</name>
    <dbReference type="NCBI Taxonomy" id="1367881"/>
    <lineage>
        <taxon>Archaea</taxon>
        <taxon>Methanobacteriati</taxon>
        <taxon>Methanobacteriota</taxon>
        <taxon>Stenosarchaea group</taxon>
        <taxon>Halobacteria</taxon>
        <taxon>Halobacteriales</taxon>
        <taxon>Haloarculaceae</taxon>
        <taxon>Halorientalis</taxon>
    </lineage>
</organism>
<evidence type="ECO:0000313" key="1">
    <source>
        <dbReference type="EMBL" id="SEN82123.1"/>
    </source>
</evidence>
<evidence type="ECO:0000313" key="2">
    <source>
        <dbReference type="Proteomes" id="UP000198775"/>
    </source>
</evidence>
<proteinExistence type="predicted"/>
<reference evidence="2" key="1">
    <citation type="submission" date="2016-10" db="EMBL/GenBank/DDBJ databases">
        <authorList>
            <person name="Varghese N."/>
            <person name="Submissions S."/>
        </authorList>
    </citation>
    <scope>NUCLEOTIDE SEQUENCE [LARGE SCALE GENOMIC DNA]</scope>
    <source>
        <strain evidence="2">IBRC-M 10043</strain>
    </source>
</reference>
<dbReference type="EMBL" id="FOCX01000005">
    <property type="protein sequence ID" value="SEN82123.1"/>
    <property type="molecule type" value="Genomic_DNA"/>
</dbReference>
<name>A0A1H8JMW1_9EURY</name>
<dbReference type="AlphaFoldDB" id="A0A1H8JMW1"/>
<gene>
    <name evidence="1" type="ORF">SAMN05216388_1005129</name>
</gene>
<dbReference type="Pfam" id="PF23429">
    <property type="entry name" value="DUF7116"/>
    <property type="match status" value="1"/>
</dbReference>